<evidence type="ECO:0008006" key="3">
    <source>
        <dbReference type="Google" id="ProtNLM"/>
    </source>
</evidence>
<feature type="transmembrane region" description="Helical" evidence="1">
    <location>
        <begin position="295"/>
        <end position="312"/>
    </location>
</feature>
<feature type="transmembrane region" description="Helical" evidence="1">
    <location>
        <begin position="233"/>
        <end position="249"/>
    </location>
</feature>
<feature type="transmembrane region" description="Helical" evidence="1">
    <location>
        <begin position="145"/>
        <end position="166"/>
    </location>
</feature>
<dbReference type="AlphaFoldDB" id="F4MXR2"/>
<name>F4MXR2_YEREN</name>
<feature type="transmembrane region" description="Helical" evidence="1">
    <location>
        <begin position="120"/>
        <end position="139"/>
    </location>
</feature>
<protein>
    <recommendedName>
        <fullName evidence="3">DUF2157 domain-containing protein</fullName>
    </recommendedName>
</protein>
<keyword evidence="1" id="KW-1133">Transmembrane helix</keyword>
<sequence length="354" mass="40152">MEAKNMKLNKKSAVIVHKTLDGWAKEGVIPEDERQRLLEHIDVQPFDWRRLAGYAFLAALASLVIAIGSLMADTFLLAWISQFFRFDPPVRVVVTGILAATFYGWGFYRRRQDPSKIYSNEAVLFLGVIFTAAAIGQLGEWLDNGSGRISVLLLLGTVIYGVVGWFGRSPLVWLFALLSLGNAFGAETGYLSGWGAYWLGMSYPVRFIAFGLLLCASALTLQPQLASRRLDRVSQAMGLLYLFIALWLLSIFGNYGDIDHWYQVRQIELMHWSLLFALAAAAAIWLGLKRDDAMLRGFGLTFLAINLYTRFFEFFWDTMPKTIFFLLLGISLWLLGRHAERVWRLGHHENDVIH</sequence>
<feature type="transmembrane region" description="Helical" evidence="1">
    <location>
        <begin position="318"/>
        <end position="335"/>
    </location>
</feature>
<gene>
    <name evidence="2" type="ORF">YEW_LD47150</name>
</gene>
<keyword evidence="1" id="KW-0472">Membrane</keyword>
<feature type="transmembrane region" description="Helical" evidence="1">
    <location>
        <begin position="171"/>
        <end position="191"/>
    </location>
</feature>
<evidence type="ECO:0000256" key="1">
    <source>
        <dbReference type="SAM" id="Phobius"/>
    </source>
</evidence>
<accession>F4MXR2</accession>
<organism evidence="2">
    <name type="scientific">Yersinia enterocolitica W22703</name>
    <dbReference type="NCBI Taxonomy" id="913028"/>
    <lineage>
        <taxon>Bacteria</taxon>
        <taxon>Pseudomonadati</taxon>
        <taxon>Pseudomonadota</taxon>
        <taxon>Gammaproteobacteria</taxon>
        <taxon>Enterobacterales</taxon>
        <taxon>Yersiniaceae</taxon>
        <taxon>Yersinia</taxon>
    </lineage>
</organism>
<dbReference type="EMBL" id="FR718537">
    <property type="protein sequence ID" value="CBX70620.1"/>
    <property type="molecule type" value="Genomic_DNA"/>
</dbReference>
<reference evidence="2" key="1">
    <citation type="journal article" date="2011" name="BMC Genomics">
        <title>Shotgun sequencing of Yersinia enterocolitica strain W22703 (biotype 2, serotype O:9): genomic evidence for oscillation between invertebrates and mammals.</title>
        <authorList>
            <person name="Fuchs T.M."/>
            <person name="Brandt K."/>
            <person name="Starke M."/>
            <person name="Rattei T."/>
        </authorList>
    </citation>
    <scope>NUCLEOTIDE SEQUENCE</scope>
</reference>
<feature type="transmembrane region" description="Helical" evidence="1">
    <location>
        <begin position="269"/>
        <end position="288"/>
    </location>
</feature>
<feature type="transmembrane region" description="Helical" evidence="1">
    <location>
        <begin position="203"/>
        <end position="221"/>
    </location>
</feature>
<feature type="transmembrane region" description="Helical" evidence="1">
    <location>
        <begin position="54"/>
        <end position="80"/>
    </location>
</feature>
<feature type="transmembrane region" description="Helical" evidence="1">
    <location>
        <begin position="92"/>
        <end position="108"/>
    </location>
</feature>
<evidence type="ECO:0000313" key="2">
    <source>
        <dbReference type="EMBL" id="CBX70620.1"/>
    </source>
</evidence>
<proteinExistence type="predicted"/>
<keyword evidence="1" id="KW-0812">Transmembrane</keyword>